<evidence type="ECO:0000259" key="1">
    <source>
        <dbReference type="Pfam" id="PF01370"/>
    </source>
</evidence>
<evidence type="ECO:0000313" key="3">
    <source>
        <dbReference type="Proteomes" id="UP000326554"/>
    </source>
</evidence>
<proteinExistence type="predicted"/>
<sequence>MKIGVTGASGLVGHPLAAGLLARGHEVVSLGRRPPTGLRTEHRPYTLDAPPPDLAGLDALVHAAFSHVPGRYRGGEGDDPEGFRRLNEIGTLRLFEAAGRAGLGRVVFLSSRAVYGDYPPGTALSEDLPPRPDTLYGEVKWRVEGALAALPLTGVSLRATGVYGPPPPGARHKWADLFDRFARGEEIAPRAGTEVHADDLAEAVHLVLTTGASGPYNVSDLRLDRRDLLALYAETHGLDRPLPPRAGVEVSEMRTDRLRALGWSPRGWEGLREVVATLP</sequence>
<dbReference type="InterPro" id="IPR036291">
    <property type="entry name" value="NAD(P)-bd_dom_sf"/>
</dbReference>
<dbReference type="RefSeq" id="WP_150445513.1">
    <property type="nucleotide sequence ID" value="NZ_VYQE01000003.1"/>
</dbReference>
<dbReference type="AlphaFoldDB" id="A0A5J5GJ09"/>
<keyword evidence="3" id="KW-1185">Reference proteome</keyword>
<gene>
    <name evidence="2" type="ORF">F3S47_12110</name>
</gene>
<evidence type="ECO:0000313" key="2">
    <source>
        <dbReference type="EMBL" id="KAA9008229.1"/>
    </source>
</evidence>
<dbReference type="CDD" id="cd08946">
    <property type="entry name" value="SDR_e"/>
    <property type="match status" value="1"/>
</dbReference>
<dbReference type="Gene3D" id="3.40.50.720">
    <property type="entry name" value="NAD(P)-binding Rossmann-like Domain"/>
    <property type="match status" value="1"/>
</dbReference>
<feature type="domain" description="NAD-dependent epimerase/dehydratase" evidence="1">
    <location>
        <begin position="5"/>
        <end position="218"/>
    </location>
</feature>
<dbReference type="InterPro" id="IPR050177">
    <property type="entry name" value="Lipid_A_modif_metabolic_enz"/>
</dbReference>
<accession>A0A5J5GJ09</accession>
<dbReference type="EMBL" id="VYQE01000003">
    <property type="protein sequence ID" value="KAA9008229.1"/>
    <property type="molecule type" value="Genomic_DNA"/>
</dbReference>
<dbReference type="PANTHER" id="PTHR43245:SF55">
    <property type="entry name" value="NAD(P)-BINDING DOMAIN-CONTAINING PROTEIN"/>
    <property type="match status" value="1"/>
</dbReference>
<dbReference type="Proteomes" id="UP000326554">
    <property type="component" value="Unassembled WGS sequence"/>
</dbReference>
<name>A0A5J5GJ09_9RHOB</name>
<dbReference type="PANTHER" id="PTHR43245">
    <property type="entry name" value="BIFUNCTIONAL POLYMYXIN RESISTANCE PROTEIN ARNA"/>
    <property type="match status" value="1"/>
</dbReference>
<comment type="caution">
    <text evidence="2">The sequence shown here is derived from an EMBL/GenBank/DDBJ whole genome shotgun (WGS) entry which is preliminary data.</text>
</comment>
<protein>
    <submittedName>
        <fullName evidence="2">NAD(P)-dependent oxidoreductase</fullName>
    </submittedName>
</protein>
<dbReference type="SUPFAM" id="SSF51735">
    <property type="entry name" value="NAD(P)-binding Rossmann-fold domains"/>
    <property type="match status" value="1"/>
</dbReference>
<dbReference type="InterPro" id="IPR001509">
    <property type="entry name" value="Epimerase_deHydtase"/>
</dbReference>
<reference evidence="2 3" key="1">
    <citation type="submission" date="2019-09" db="EMBL/GenBank/DDBJ databases">
        <authorList>
            <person name="Park J.-S."/>
            <person name="Choi H.-J."/>
        </authorList>
    </citation>
    <scope>NUCLEOTIDE SEQUENCE [LARGE SCALE GENOMIC DNA]</scope>
    <source>
        <strain evidence="2 3">176SS1-4</strain>
    </source>
</reference>
<dbReference type="Pfam" id="PF01370">
    <property type="entry name" value="Epimerase"/>
    <property type="match status" value="1"/>
</dbReference>
<organism evidence="2 3">
    <name type="scientific">Histidinibacterium aquaticum</name>
    <dbReference type="NCBI Taxonomy" id="2613962"/>
    <lineage>
        <taxon>Bacteria</taxon>
        <taxon>Pseudomonadati</taxon>
        <taxon>Pseudomonadota</taxon>
        <taxon>Alphaproteobacteria</taxon>
        <taxon>Rhodobacterales</taxon>
        <taxon>Paracoccaceae</taxon>
        <taxon>Histidinibacterium</taxon>
    </lineage>
</organism>